<accession>A0ABT0Z2Y4</accession>
<comment type="caution">
    <text evidence="3">The sequence shown here is derived from an EMBL/GenBank/DDBJ whole genome shotgun (WGS) entry which is preliminary data.</text>
</comment>
<evidence type="ECO:0000256" key="1">
    <source>
        <dbReference type="ARBA" id="ARBA00022679"/>
    </source>
</evidence>
<dbReference type="GO" id="GO:0016740">
    <property type="term" value="F:transferase activity"/>
    <property type="evidence" value="ECO:0007669"/>
    <property type="project" value="UniProtKB-KW"/>
</dbReference>
<keyword evidence="4" id="KW-1185">Reference proteome</keyword>
<gene>
    <name evidence="3" type="ORF">NE848_11980</name>
</gene>
<feature type="domain" description="4'-phosphopantetheinyl transferase" evidence="2">
    <location>
        <begin position="2"/>
        <end position="97"/>
    </location>
</feature>
<dbReference type="SUPFAM" id="SSF56214">
    <property type="entry name" value="4'-phosphopantetheinyl transferase"/>
    <property type="match status" value="1"/>
</dbReference>
<keyword evidence="1 3" id="KW-0808">Transferase</keyword>
<dbReference type="Pfam" id="PF01648">
    <property type="entry name" value="ACPS"/>
    <property type="match status" value="1"/>
</dbReference>
<evidence type="ECO:0000313" key="4">
    <source>
        <dbReference type="Proteomes" id="UP001155077"/>
    </source>
</evidence>
<evidence type="ECO:0000259" key="2">
    <source>
        <dbReference type="Pfam" id="PF01648"/>
    </source>
</evidence>
<dbReference type="Gene3D" id="3.90.470.20">
    <property type="entry name" value="4'-phosphopantetheinyl transferase domain"/>
    <property type="match status" value="1"/>
</dbReference>
<dbReference type="Proteomes" id="UP001155077">
    <property type="component" value="Unassembled WGS sequence"/>
</dbReference>
<dbReference type="InterPro" id="IPR037143">
    <property type="entry name" value="4-PPantetheinyl_Trfase_dom_sf"/>
</dbReference>
<evidence type="ECO:0000313" key="3">
    <source>
        <dbReference type="EMBL" id="MCM8570101.1"/>
    </source>
</evidence>
<name>A0ABT0Z2Y4_9FLAO</name>
<dbReference type="EMBL" id="JAMSCK010000004">
    <property type="protein sequence ID" value="MCM8570101.1"/>
    <property type="molecule type" value="Genomic_DNA"/>
</dbReference>
<organism evidence="3 4">
    <name type="scientific">Gramella jeungdoensis</name>
    <dbReference type="NCBI Taxonomy" id="708091"/>
    <lineage>
        <taxon>Bacteria</taxon>
        <taxon>Pseudomonadati</taxon>
        <taxon>Bacteroidota</taxon>
        <taxon>Flavobacteriia</taxon>
        <taxon>Flavobacteriales</taxon>
        <taxon>Flavobacteriaceae</taxon>
        <taxon>Christiangramia</taxon>
    </lineage>
</organism>
<dbReference type="RefSeq" id="WP_252113875.1">
    <property type="nucleotide sequence ID" value="NZ_JAMSCK010000004.1"/>
</dbReference>
<protein>
    <submittedName>
        <fullName evidence="3">4'-phosphopantetheinyl transferase superfamily protein</fullName>
    </submittedName>
</protein>
<reference evidence="3" key="1">
    <citation type="submission" date="2022-06" db="EMBL/GenBank/DDBJ databases">
        <title>Gramella sediminis sp. nov., isolated from deep-sea sediment of the Indian Ocean.</title>
        <authorList>
            <person name="Yang L."/>
        </authorList>
    </citation>
    <scope>NUCLEOTIDE SEQUENCE</scope>
    <source>
        <strain evidence="3">HMD3159</strain>
    </source>
</reference>
<proteinExistence type="predicted"/>
<dbReference type="InterPro" id="IPR008278">
    <property type="entry name" value="4-PPantetheinyl_Trfase_dom"/>
</dbReference>
<sequence>MIGNDIIDVRLILSERKSENQRFMAKVFTEEERSMIEKADDPETSLWLFWSIKEAAYKAHQRNFDLSRTLNPFSFKCKLKASGKEGTVEVDGFTYDVQLELNSEYIHCHTSSQTVFKKIYRKYKPTKEEILKEICTSLDLKSRNFRIEKDSNGIPSLVDPHTTKKLPFSLSHHGNFTAFVIPLINS</sequence>